<dbReference type="CDD" id="cd01292">
    <property type="entry name" value="metallo-dependent_hydrolases"/>
    <property type="match status" value="1"/>
</dbReference>
<sequence length="350" mass="40418">MYEKDGEKYYVVDSHMHYWNAAPDNWVPGAENYAKGWIECFHAYQSLGPAETHWPIEKFQKYSEDDLMRDVFEEGYVDKAIFQPTYLKEWYSEGFNTTERNAALAEKHPDKFIVNTRWDPREGDAGLKELEENVARYGCKGVKLYTAEWRNGSRGWTLTDPEAYRFLEKCQELGIKNIHAHKGPTIWPLDKDAFDVKDVDQAATSFPELNFIVEHVGLPRIEDFCFMATQEPNVYAGLSVVIGGLMNARPRFFAKVMGELLFWVGEDKMTFGSDYAIWEPKWQIEGFVDWDYPDEEFSDYPRVTTATKKKILGLNAAKLYDIEVPIDYQLQQEAGRQEAAVGVSEAEART</sequence>
<protein>
    <submittedName>
        <fullName evidence="2">Amidohydrolase</fullName>
    </submittedName>
</protein>
<gene>
    <name evidence="2" type="ORF">JF922_08775</name>
</gene>
<evidence type="ECO:0000313" key="3">
    <source>
        <dbReference type="Proteomes" id="UP000612893"/>
    </source>
</evidence>
<evidence type="ECO:0000259" key="1">
    <source>
        <dbReference type="Pfam" id="PF04909"/>
    </source>
</evidence>
<accession>A0A934K9G1</accession>
<reference evidence="2" key="1">
    <citation type="submission" date="2020-10" db="EMBL/GenBank/DDBJ databases">
        <title>Ca. Dormibacterota MAGs.</title>
        <authorList>
            <person name="Montgomery K."/>
        </authorList>
    </citation>
    <scope>NUCLEOTIDE SEQUENCE [LARGE SCALE GENOMIC DNA]</scope>
    <source>
        <strain evidence="2">SC8812_S17_10</strain>
    </source>
</reference>
<dbReference type="SUPFAM" id="SSF51556">
    <property type="entry name" value="Metallo-dependent hydrolases"/>
    <property type="match status" value="1"/>
</dbReference>
<organism evidence="2 3">
    <name type="scientific">Candidatus Nephthysia bennettiae</name>
    <dbReference type="NCBI Taxonomy" id="3127016"/>
    <lineage>
        <taxon>Bacteria</taxon>
        <taxon>Bacillati</taxon>
        <taxon>Candidatus Dormiibacterota</taxon>
        <taxon>Candidatus Dormibacteria</taxon>
        <taxon>Candidatus Dormibacterales</taxon>
        <taxon>Candidatus Dormibacteraceae</taxon>
        <taxon>Candidatus Nephthysia</taxon>
    </lineage>
</organism>
<dbReference type="PANTHER" id="PTHR42889">
    <property type="entry name" value="BLR3681 PROTEIN"/>
    <property type="match status" value="1"/>
</dbReference>
<name>A0A934K9G1_9BACT</name>
<dbReference type="PANTHER" id="PTHR42889:SF1">
    <property type="entry name" value="BLR3681 PROTEIN"/>
    <property type="match status" value="1"/>
</dbReference>
<dbReference type="Proteomes" id="UP000612893">
    <property type="component" value="Unassembled WGS sequence"/>
</dbReference>
<feature type="domain" description="Amidohydrolase-related" evidence="1">
    <location>
        <begin position="12"/>
        <end position="322"/>
    </location>
</feature>
<dbReference type="AlphaFoldDB" id="A0A934K9G1"/>
<evidence type="ECO:0000313" key="2">
    <source>
        <dbReference type="EMBL" id="MBJ7598163.1"/>
    </source>
</evidence>
<keyword evidence="3" id="KW-1185">Reference proteome</keyword>
<dbReference type="InterPro" id="IPR032466">
    <property type="entry name" value="Metal_Hydrolase"/>
</dbReference>
<comment type="caution">
    <text evidence="2">The sequence shown here is derived from an EMBL/GenBank/DDBJ whole genome shotgun (WGS) entry which is preliminary data.</text>
</comment>
<proteinExistence type="predicted"/>
<dbReference type="RefSeq" id="WP_338200948.1">
    <property type="nucleotide sequence ID" value="NZ_JAEKNR010000098.1"/>
</dbReference>
<dbReference type="Gene3D" id="3.20.20.140">
    <property type="entry name" value="Metal-dependent hydrolases"/>
    <property type="match status" value="1"/>
</dbReference>
<dbReference type="Pfam" id="PF04909">
    <property type="entry name" value="Amidohydro_2"/>
    <property type="match status" value="1"/>
</dbReference>
<dbReference type="EMBL" id="JAEKNR010000098">
    <property type="protein sequence ID" value="MBJ7598163.1"/>
    <property type="molecule type" value="Genomic_DNA"/>
</dbReference>
<dbReference type="InterPro" id="IPR006680">
    <property type="entry name" value="Amidohydro-rel"/>
</dbReference>